<dbReference type="Proteomes" id="UP000006036">
    <property type="component" value="Chromosome 1"/>
</dbReference>
<evidence type="ECO:0000313" key="3">
    <source>
        <dbReference type="Proteomes" id="UP000005755"/>
    </source>
</evidence>
<sequence>MSATQNFQSDLFKGQFSGFQGYMEARTEYGTLISLDRLKNGKFIVTEYEKGEEDYSVVFDTFAEAHIAFQHWVINISSEIELKEDGSIGHYPRPKTEEVQTGATLFDFFGI</sequence>
<evidence type="ECO:0000313" key="2">
    <source>
        <dbReference type="EMBL" id="EFR45519.1"/>
    </source>
</evidence>
<reference evidence="2" key="1">
    <citation type="submission" date="2008-08" db="EMBL/GenBank/DDBJ databases">
        <title>Annotation of Helicobacter cinaedi strain CCUG 18818.</title>
        <authorList>
            <consortium name="The Broad Institute Genome Sequencing Platform"/>
            <person name="Fox J.G."/>
            <person name="Shen Z."/>
            <person name="Charoenlap N."/>
            <person name="Schauer D.B."/>
            <person name="Ward D."/>
            <person name="Mehta T."/>
            <person name="Young S."/>
            <person name="Jaffe D."/>
            <person name="Gnerre S."/>
            <person name="Berlin A."/>
            <person name="Heiman D."/>
            <person name="Hepburn T."/>
            <person name="Shea T."/>
            <person name="Sykes S."/>
            <person name="Alvarado L."/>
            <person name="Kodira C."/>
            <person name="Borodovsky M."/>
            <person name="Lander E."/>
            <person name="Galagan J."/>
            <person name="Nusbaum C."/>
            <person name="Birren B."/>
        </authorList>
    </citation>
    <scope>NUCLEOTIDE SEQUENCE</scope>
    <source>
        <strain evidence="2">CCUG 18818</strain>
    </source>
</reference>
<accession>A0AAI8MNM2</accession>
<name>A0AAI8MNM2_9HELI</name>
<dbReference type="EMBL" id="AP012492">
    <property type="protein sequence ID" value="BAM32898.1"/>
    <property type="molecule type" value="Genomic_DNA"/>
</dbReference>
<reference evidence="1 4" key="2">
    <citation type="journal article" date="2012" name="J. Bacteriol.">
        <title>Complete Genome Sequence of Helicobacter cinaedi Type Strain ATCC BAA-847.</title>
        <authorList>
            <person name="Miyoshi-Akiyama T."/>
            <person name="Takeshita N."/>
            <person name="Ohmagari N."/>
            <person name="Kirikae T."/>
        </authorList>
    </citation>
    <scope>NUCLEOTIDE SEQUENCE [LARGE SCALE GENOMIC DNA]</scope>
    <source>
        <strain evidence="1 4">ATCC BAA-847</strain>
    </source>
</reference>
<dbReference type="EMBL" id="DS990391">
    <property type="protein sequence ID" value="EFR45519.1"/>
    <property type="molecule type" value="Genomic_DNA"/>
</dbReference>
<dbReference type="Proteomes" id="UP000005755">
    <property type="component" value="Unassembled WGS sequence"/>
</dbReference>
<dbReference type="RefSeq" id="WP_002955342.1">
    <property type="nucleotide sequence ID" value="NC_020555.1"/>
</dbReference>
<organism evidence="1 4">
    <name type="scientific">Helicobacter cinaedi CCUG 18818 = ATCC BAA-847</name>
    <dbReference type="NCBI Taxonomy" id="537971"/>
    <lineage>
        <taxon>Bacteria</taxon>
        <taxon>Pseudomonadati</taxon>
        <taxon>Campylobacterota</taxon>
        <taxon>Epsilonproteobacteria</taxon>
        <taxon>Campylobacterales</taxon>
        <taxon>Helicobacteraceae</taxon>
        <taxon>Helicobacter</taxon>
    </lineage>
</organism>
<dbReference type="AlphaFoldDB" id="A0AAI8MNM2"/>
<proteinExistence type="predicted"/>
<dbReference type="KEGG" id="hcb:HCBAA847_1668"/>
<evidence type="ECO:0000313" key="1">
    <source>
        <dbReference type="EMBL" id="BAM32898.1"/>
    </source>
</evidence>
<reference evidence="3" key="4">
    <citation type="journal article" date="2014" name="Genome Announc.">
        <title>Draft genome sequences of six enterohepatic helicobacter species isolated from humans and one from rhesus macaques.</title>
        <authorList>
            <person name="Shen Z."/>
            <person name="Sheh A."/>
            <person name="Young S.K."/>
            <person name="Abouelliel A."/>
            <person name="Ward D.V."/>
            <person name="Earl A.M."/>
            <person name="Fox J.G."/>
        </authorList>
    </citation>
    <scope>NUCLEOTIDE SEQUENCE [LARGE SCALE GENOMIC DNA]</scope>
    <source>
        <strain evidence="3">CCUG 18818</strain>
    </source>
</reference>
<reference evidence="1" key="3">
    <citation type="submission" date="2012-07" db="EMBL/GenBank/DDBJ databases">
        <authorList>
            <person name="Akiyama T."/>
            <person name="Takeshita N."/>
            <person name="Ohmagari N."/>
            <person name="Kirikae T."/>
        </authorList>
    </citation>
    <scope>NUCLEOTIDE SEQUENCE</scope>
    <source>
        <strain evidence="1">ATCC BAA-847</strain>
    </source>
</reference>
<gene>
    <name evidence="1" type="ORF">HCBAA847_1668</name>
    <name evidence="2" type="ORF">HCCG_00065</name>
</gene>
<evidence type="ECO:0000313" key="4">
    <source>
        <dbReference type="Proteomes" id="UP000006036"/>
    </source>
</evidence>
<keyword evidence="3" id="KW-1185">Reference proteome</keyword>
<protein>
    <submittedName>
        <fullName evidence="1">Uncharacterized protein</fullName>
    </submittedName>
</protein>